<evidence type="ECO:0000313" key="1">
    <source>
        <dbReference type="EMBL" id="EEV18431.1"/>
    </source>
</evidence>
<dbReference type="Proteomes" id="UP000005709">
    <property type="component" value="Unassembled WGS sequence"/>
</dbReference>
<accession>C8PFG5</accession>
<evidence type="ECO:0000313" key="2">
    <source>
        <dbReference type="Proteomes" id="UP000005709"/>
    </source>
</evidence>
<dbReference type="AlphaFoldDB" id="C8PFG5"/>
<organism evidence="1 2">
    <name type="scientific">Campylobacter gracilis RM3268</name>
    <dbReference type="NCBI Taxonomy" id="553220"/>
    <lineage>
        <taxon>Bacteria</taxon>
        <taxon>Pseudomonadati</taxon>
        <taxon>Campylobacterota</taxon>
        <taxon>Epsilonproteobacteria</taxon>
        <taxon>Campylobacterales</taxon>
        <taxon>Campylobacteraceae</taxon>
        <taxon>Campylobacter</taxon>
    </lineage>
</organism>
<dbReference type="STRING" id="824.CGRAC_0227"/>
<protein>
    <submittedName>
        <fullName evidence="1">Uncharacterized protein</fullName>
    </submittedName>
</protein>
<dbReference type="RefSeq" id="WP_005869994.1">
    <property type="nucleotide sequence ID" value="NZ_ACYG01000014.1"/>
</dbReference>
<comment type="caution">
    <text evidence="1">The sequence shown here is derived from an EMBL/GenBank/DDBJ whole genome shotgun (WGS) entry which is preliminary data.</text>
</comment>
<dbReference type="EMBL" id="ACYG01000014">
    <property type="protein sequence ID" value="EEV18431.1"/>
    <property type="molecule type" value="Genomic_DNA"/>
</dbReference>
<reference evidence="1 2" key="1">
    <citation type="submission" date="2009-07" db="EMBL/GenBank/DDBJ databases">
        <authorList>
            <person name="Madupu R."/>
            <person name="Sebastian Y."/>
            <person name="Durkin A.S."/>
            <person name="Torralba M."/>
            <person name="Methe B."/>
            <person name="Sutton G.G."/>
            <person name="Strausberg R.L."/>
            <person name="Nelson K.E."/>
        </authorList>
    </citation>
    <scope>NUCLEOTIDE SEQUENCE [LARGE SCALE GENOMIC DNA]</scope>
    <source>
        <strain evidence="1 2">RM3268</strain>
    </source>
</reference>
<keyword evidence="2" id="KW-1185">Reference proteome</keyword>
<sequence length="61" mass="6874">MTDKEIVLELTKLAMQAEMLRSRPEDAPKMVAEAFNTIAESIEDAMSKLNDADIHLARNKK</sequence>
<proteinExistence type="predicted"/>
<gene>
    <name evidence="1" type="ORF">CAMGR0001_2123</name>
</gene>
<name>C8PFG5_9BACT</name>